<reference evidence="3" key="1">
    <citation type="submission" date="2022-09" db="EMBL/GenBank/DDBJ databases">
        <title>Intensive care unit water sources are persistently colonized with multi-drug resistant bacteria and are the site of extensive horizontal gene transfer of antibiotic resistance genes.</title>
        <authorList>
            <person name="Diorio-Toth L."/>
        </authorList>
    </citation>
    <scope>NUCLEOTIDE SEQUENCE</scope>
    <source>
        <strain evidence="3">GD03676</strain>
    </source>
</reference>
<evidence type="ECO:0000313" key="4">
    <source>
        <dbReference type="Proteomes" id="UP001161276"/>
    </source>
</evidence>
<dbReference type="RefSeq" id="WP_169270971.1">
    <property type="nucleotide sequence ID" value="NZ_JAOCKG010000004.1"/>
</dbReference>
<name>A0AA42W937_9BURK</name>
<dbReference type="Proteomes" id="UP001161276">
    <property type="component" value="Unassembled WGS sequence"/>
</dbReference>
<proteinExistence type="predicted"/>
<feature type="compositionally biased region" description="Low complexity" evidence="1">
    <location>
        <begin position="33"/>
        <end position="56"/>
    </location>
</feature>
<sequence length="56" mass="5363">MGKFLYAIYALVVVMAATGASSPGVRMAGGSGSSSSSSWGSSSSGSSGWSSGGSHK</sequence>
<feature type="region of interest" description="Disordered" evidence="1">
    <location>
        <begin position="21"/>
        <end position="56"/>
    </location>
</feature>
<comment type="caution">
    <text evidence="3">The sequence shown here is derived from an EMBL/GenBank/DDBJ whole genome shotgun (WGS) entry which is preliminary data.</text>
</comment>
<keyword evidence="2" id="KW-0732">Signal</keyword>
<dbReference type="EMBL" id="JAOCKG010000004">
    <property type="protein sequence ID" value="MDH2050905.1"/>
    <property type="molecule type" value="Genomic_DNA"/>
</dbReference>
<organism evidence="3 4">
    <name type="scientific">Achromobacter marplatensis</name>
    <dbReference type="NCBI Taxonomy" id="470868"/>
    <lineage>
        <taxon>Bacteria</taxon>
        <taxon>Pseudomonadati</taxon>
        <taxon>Pseudomonadota</taxon>
        <taxon>Betaproteobacteria</taxon>
        <taxon>Burkholderiales</taxon>
        <taxon>Alcaligenaceae</taxon>
        <taxon>Achromobacter</taxon>
    </lineage>
</organism>
<evidence type="ECO:0000313" key="3">
    <source>
        <dbReference type="EMBL" id="MDH2050905.1"/>
    </source>
</evidence>
<evidence type="ECO:0000256" key="1">
    <source>
        <dbReference type="SAM" id="MobiDB-lite"/>
    </source>
</evidence>
<protein>
    <submittedName>
        <fullName evidence="3">Uncharacterized protein</fullName>
    </submittedName>
</protein>
<feature type="signal peptide" evidence="2">
    <location>
        <begin position="1"/>
        <end position="22"/>
    </location>
</feature>
<gene>
    <name evidence="3" type="ORF">N5K24_10875</name>
</gene>
<accession>A0AA42W937</accession>
<evidence type="ECO:0000256" key="2">
    <source>
        <dbReference type="SAM" id="SignalP"/>
    </source>
</evidence>
<dbReference type="AlphaFoldDB" id="A0AA42W937"/>
<feature type="chain" id="PRO_5041232331" evidence="2">
    <location>
        <begin position="23"/>
        <end position="56"/>
    </location>
</feature>